<keyword evidence="1" id="KW-0472">Membrane</keyword>
<evidence type="ECO:0000313" key="3">
    <source>
        <dbReference type="Proteomes" id="UP000434850"/>
    </source>
</evidence>
<name>A0A6I4I7V3_9SPHI</name>
<evidence type="ECO:0000313" key="2">
    <source>
        <dbReference type="EMBL" id="MVN91270.1"/>
    </source>
</evidence>
<comment type="caution">
    <text evidence="2">The sequence shown here is derived from an EMBL/GenBank/DDBJ whole genome shotgun (WGS) entry which is preliminary data.</text>
</comment>
<feature type="transmembrane region" description="Helical" evidence="1">
    <location>
        <begin position="6"/>
        <end position="24"/>
    </location>
</feature>
<organism evidence="2 3">
    <name type="scientific">Mucilaginibacter aquatilis</name>
    <dbReference type="NCBI Taxonomy" id="1517760"/>
    <lineage>
        <taxon>Bacteria</taxon>
        <taxon>Pseudomonadati</taxon>
        <taxon>Bacteroidota</taxon>
        <taxon>Sphingobacteriia</taxon>
        <taxon>Sphingobacteriales</taxon>
        <taxon>Sphingobacteriaceae</taxon>
        <taxon>Mucilaginibacter</taxon>
    </lineage>
</organism>
<keyword evidence="1" id="KW-0812">Transmembrane</keyword>
<proteinExistence type="predicted"/>
<gene>
    <name evidence="2" type="ORF">GO816_09070</name>
</gene>
<protein>
    <submittedName>
        <fullName evidence="2">Uncharacterized protein</fullName>
    </submittedName>
</protein>
<dbReference type="AlphaFoldDB" id="A0A6I4I7V3"/>
<sequence length="280" mass="32242">MKRMVNILIVLLAIIAVPFILILVNKMKARNLQKDYPALGQPIESENFVLVELKLKGKTIEYFHGEYGSDRSQELDTALQHLEPARYWPKNGGFVHYDTVKNQFMIATNEYVKNVKRPEGLLDEQKNICYFDESGKPVGQISNFYSIKQPWQANSVLMLDYVPNFPQWKNKSAELYLKHFEIEHFETYWLTPLRGMGSPNGAGPAPAWSGMAYYDLHIAGETLRFRSPATKDGFMFLESNDFETELAYCKFPRLLKKAAPAFLIYGPRFGQGRAFIIKHK</sequence>
<evidence type="ECO:0000256" key="1">
    <source>
        <dbReference type="SAM" id="Phobius"/>
    </source>
</evidence>
<dbReference type="OrthoDB" id="1411066at2"/>
<dbReference type="Proteomes" id="UP000434850">
    <property type="component" value="Unassembled WGS sequence"/>
</dbReference>
<reference evidence="2 3" key="1">
    <citation type="submission" date="2019-12" db="EMBL/GenBank/DDBJ databases">
        <title>Mucilaginibacter sp. HME9299 genome sequencing and assembly.</title>
        <authorList>
            <person name="Kang H."/>
            <person name="Kim H."/>
            <person name="Joh K."/>
        </authorList>
    </citation>
    <scope>NUCLEOTIDE SEQUENCE [LARGE SCALE GENOMIC DNA]</scope>
    <source>
        <strain evidence="2 3">HME9299</strain>
    </source>
</reference>
<keyword evidence="3" id="KW-1185">Reference proteome</keyword>
<dbReference type="EMBL" id="WQLA01000003">
    <property type="protein sequence ID" value="MVN91270.1"/>
    <property type="molecule type" value="Genomic_DNA"/>
</dbReference>
<keyword evidence="1" id="KW-1133">Transmembrane helix</keyword>
<accession>A0A6I4I7V3</accession>